<keyword evidence="6" id="KW-1185">Reference proteome</keyword>
<dbReference type="InterPro" id="IPR021304">
    <property type="entry name" value="Adeno_L4-33K/L4-22K"/>
</dbReference>
<dbReference type="EMBL" id="KY352473">
    <property type="protein sequence ID" value="AQQ73638.1"/>
    <property type="molecule type" value="Genomic_DNA"/>
</dbReference>
<keyword evidence="2" id="KW-1188">Viral release from host cell</keyword>
<comment type="similarity">
    <text evidence="1">Belongs to the adenoviridae splicing factor family.</text>
</comment>
<evidence type="ECO:0000256" key="3">
    <source>
        <dbReference type="ARBA" id="ARBA00023219"/>
    </source>
</evidence>
<evidence type="ECO:0000256" key="1">
    <source>
        <dbReference type="ARBA" id="ARBA00008192"/>
    </source>
</evidence>
<name>A0A1S5XY11_9ADEN</name>
<evidence type="ECO:0000256" key="4">
    <source>
        <dbReference type="SAM" id="MobiDB-lite"/>
    </source>
</evidence>
<accession>A0A1S5XY11</accession>
<evidence type="ECO:0000256" key="2">
    <source>
        <dbReference type="ARBA" id="ARBA00022612"/>
    </source>
</evidence>
<organism evidence="5 6">
    <name type="scientific">Harbour porpoise adenovirus 1</name>
    <dbReference type="NCBI Taxonomy" id="1958807"/>
    <lineage>
        <taxon>Viruses</taxon>
        <taxon>Varidnaviria</taxon>
        <taxon>Bamfordvirae</taxon>
        <taxon>Preplasmiviricota</taxon>
        <taxon>Polisuviricotina</taxon>
        <taxon>Pharingeaviricetes</taxon>
        <taxon>Rowavirales</taxon>
        <taxon>Adenoviridae</taxon>
        <taxon>Mastadenovirus</taxon>
        <taxon>Mastadenovirus phocoenae</taxon>
    </lineage>
</organism>
<dbReference type="Pfam" id="PF11081">
    <property type="entry name" value="Adeno_L433K_22K"/>
    <property type="match status" value="1"/>
</dbReference>
<keyword evidence="3" id="KW-0231">Viral genome packaging</keyword>
<evidence type="ECO:0000313" key="6">
    <source>
        <dbReference type="Proteomes" id="UP000316949"/>
    </source>
</evidence>
<feature type="region of interest" description="Disordered" evidence="4">
    <location>
        <begin position="1"/>
        <end position="92"/>
    </location>
</feature>
<evidence type="ECO:0000313" key="5">
    <source>
        <dbReference type="EMBL" id="AQQ73638.1"/>
    </source>
</evidence>
<reference evidence="5 6" key="1">
    <citation type="submission" date="2016-12" db="EMBL/GenBank/DDBJ databases">
        <title>A novel cetacean adenovirus in stranded harbour porpoises from the North Sea: detection and molecular characterization.</title>
        <authorList>
            <person name="van Beurden S.J."/>
            <person name="Ijsseldijk L.L."/>
            <person name="van de Bildt M."/>
            <person name="Begeman L."/>
            <person name="Wellehan J.F.X.Jr."/>
            <person name="Watzek T.B."/>
            <person name="Vrieze G."/>
            <person name="Grone A."/>
            <person name="Kuiken T."/>
            <person name="Verheije M.H."/>
            <person name="Penzes J.J."/>
        </authorList>
    </citation>
    <scope>NUCLEOTIDE SEQUENCE [LARGE SCALE GENOMIC DNA]</scope>
    <source>
        <strain evidence="5 6">HpAdV-1</strain>
    </source>
</reference>
<dbReference type="GO" id="GO:0019073">
    <property type="term" value="P:viral DNA genome packaging"/>
    <property type="evidence" value="ECO:0007669"/>
    <property type="project" value="InterPro"/>
</dbReference>
<protein>
    <submittedName>
        <fullName evidence="5">33K</fullName>
    </submittedName>
</protein>
<sequence length="159" mass="18294">MRTTEKPVRPTTLNLTNPKMKKPVEEPEESQTPIESDQGEWFDEISGSSEDEGTTEEDRTTPPLKKQKKETRWDIAPVSADTQKSKKSETCEAPATEALRSQIFPILYAVFQKSRGRRQKYKIRNRSLRSLTKSCLYHNSEAQLQRTLEDADALLNKYC</sequence>
<proteinExistence type="inferred from homology"/>
<dbReference type="Proteomes" id="UP000316949">
    <property type="component" value="Segment"/>
</dbReference>
<feature type="compositionally biased region" description="Acidic residues" evidence="4">
    <location>
        <begin position="37"/>
        <end position="55"/>
    </location>
</feature>